<feature type="compositionally biased region" description="Low complexity" evidence="1">
    <location>
        <begin position="170"/>
        <end position="184"/>
    </location>
</feature>
<organism evidence="2 3">
    <name type="scientific">Leptomonas pyrrhocoris</name>
    <name type="common">Firebug parasite</name>
    <dbReference type="NCBI Taxonomy" id="157538"/>
    <lineage>
        <taxon>Eukaryota</taxon>
        <taxon>Discoba</taxon>
        <taxon>Euglenozoa</taxon>
        <taxon>Kinetoplastea</taxon>
        <taxon>Metakinetoplastina</taxon>
        <taxon>Trypanosomatida</taxon>
        <taxon>Trypanosomatidae</taxon>
        <taxon>Leishmaniinae</taxon>
        <taxon>Leptomonas</taxon>
    </lineage>
</organism>
<dbReference type="VEuPathDB" id="TriTrypDB:LpyrH10_15_0330"/>
<proteinExistence type="predicted"/>
<dbReference type="OMA" id="YLYCLCA"/>
<accession>A0A0N0DTR6</accession>
<dbReference type="OrthoDB" id="272819at2759"/>
<keyword evidence="3" id="KW-1185">Reference proteome</keyword>
<sequence>MLVRSLCWRAAMRPRHTWMALMVDECALMPLPAVSSFVQGTFTPGTVSNTSGTSTSSSPAHASQASSSSLTAPPPGKAPEERAHAWVAVARLLCEGGDWARAAAVVEGLPQPLQQPARFKAIRDDWPLPRTVAEAWRHGVKAEKASATAPPSPPLSTNTAVESKQRAVHSASTPPSSTSEAASDAAEKRGSYTLYRSEELVRMAYSLRRSPAAVALHREQHAIVVELQRRGAVAEVLQCIVNWQRRQLLRPDAETTKKRGSVDKAKGSADFLLLDGVGAAKSVLFPGAARTIASGAASAFLAGHLSETNRSSNSSPAAGKPPRYSALQLAHIRQAAAAHPVLVARCLRDRAVCDRLLRHAGDASVAEVAFLFMRVVAARGSPAASSPAPRRTVASPSPSLLTDPLALEAYWRALAVLLPLLHSYWRRQSKAEKEKLLQALIEALRTTQEETATHQGTPRDITATAQQTALPSVIARSFSSPTSASPPPPAELTEKCRRAIKASVESVCSPLLHHEPQVRFLRLDTFGDVALRLTALRVAVPNALAQCLFLCLADTAAACRSGSGGGGGREEHDAAEEAAHALGSFLAASPCDRWLPALAMLHVAHRHHDFHVTAAHERALLSGLQSVSIAKTWAAALRVVAECAEAFNAAPDERTLPTLLLNLKQQSWQDAFRVLQWVPGGELSAASPPTLRDLQLVALKHASWEVPLQLMTVLRERRADGFMNHLYCLCAASRGGQADVAFQYFCSLQFGRGRHVAWRGVSPFNELTVAVAAVAMLDCEHLDALHRFTQRVLSMQNTAGPDDAADADAVAPPGLTLDGRWMAQAANIAALLPGSARDTELVALLLSLPVDDVQRVLRRFVALRCLLHMEHLNAPIRLVFDVLGHGSSPQQQRAHCGFLASVESSQIGEGTFETRQHSTNERRKHLYIPMAHQRRQKKEAAMQLGLFIKANESAMPPSVVQQVAETMVAEGVGAEYMTAALL</sequence>
<gene>
    <name evidence="2" type="ORF">ABB37_06623</name>
</gene>
<name>A0A0N0DTR6_LEPPY</name>
<evidence type="ECO:0000313" key="3">
    <source>
        <dbReference type="Proteomes" id="UP000037923"/>
    </source>
</evidence>
<dbReference type="GeneID" id="26906909"/>
<reference evidence="2 3" key="1">
    <citation type="submission" date="2015-07" db="EMBL/GenBank/DDBJ databases">
        <title>High-quality genome of monoxenous trypanosomatid Leptomonas pyrrhocoris.</title>
        <authorList>
            <person name="Flegontov P."/>
            <person name="Butenko A."/>
            <person name="Firsov S."/>
            <person name="Vlcek C."/>
            <person name="Logacheva M.D."/>
            <person name="Field M."/>
            <person name="Filatov D."/>
            <person name="Flegontova O."/>
            <person name="Gerasimov E."/>
            <person name="Jackson A.P."/>
            <person name="Kelly S."/>
            <person name="Opperdoes F."/>
            <person name="O'Reilly A."/>
            <person name="Votypka J."/>
            <person name="Yurchenko V."/>
            <person name="Lukes J."/>
        </authorList>
    </citation>
    <scope>NUCLEOTIDE SEQUENCE [LARGE SCALE GENOMIC DNA]</scope>
    <source>
        <strain evidence="2">H10</strain>
    </source>
</reference>
<evidence type="ECO:0000313" key="2">
    <source>
        <dbReference type="EMBL" id="KPA77798.1"/>
    </source>
</evidence>
<evidence type="ECO:0000256" key="1">
    <source>
        <dbReference type="SAM" id="MobiDB-lite"/>
    </source>
</evidence>
<feature type="region of interest" description="Disordered" evidence="1">
    <location>
        <begin position="48"/>
        <end position="81"/>
    </location>
</feature>
<dbReference type="EMBL" id="LGTL01000015">
    <property type="protein sequence ID" value="KPA77799.1"/>
    <property type="molecule type" value="Genomic_DNA"/>
</dbReference>
<comment type="caution">
    <text evidence="2">The sequence shown here is derived from an EMBL/GenBank/DDBJ whole genome shotgun (WGS) entry which is preliminary data.</text>
</comment>
<protein>
    <submittedName>
        <fullName evidence="2">Uncharacterized protein</fullName>
    </submittedName>
</protein>
<feature type="region of interest" description="Disordered" evidence="1">
    <location>
        <begin position="141"/>
        <end position="188"/>
    </location>
</feature>
<feature type="compositionally biased region" description="Low complexity" evidence="1">
    <location>
        <begin position="145"/>
        <end position="160"/>
    </location>
</feature>
<feature type="compositionally biased region" description="Low complexity" evidence="1">
    <location>
        <begin position="48"/>
        <end position="71"/>
    </location>
</feature>
<dbReference type="RefSeq" id="XP_015656237.1">
    <property type="nucleotide sequence ID" value="XM_015804944.1"/>
</dbReference>
<dbReference type="RefSeq" id="XP_015656238.1">
    <property type="nucleotide sequence ID" value="XM_015804945.1"/>
</dbReference>
<dbReference type="EMBL" id="LGTL01000015">
    <property type="protein sequence ID" value="KPA77798.1"/>
    <property type="molecule type" value="Genomic_DNA"/>
</dbReference>
<dbReference type="Proteomes" id="UP000037923">
    <property type="component" value="Unassembled WGS sequence"/>
</dbReference>
<dbReference type="AlphaFoldDB" id="A0A0N0DTR6"/>